<accession>A0A285PRW8</accession>
<keyword evidence="1" id="KW-0812">Transmembrane</keyword>
<evidence type="ECO:0000313" key="2">
    <source>
        <dbReference type="EMBL" id="SOB71952.1"/>
    </source>
</evidence>
<feature type="transmembrane region" description="Helical" evidence="1">
    <location>
        <begin position="30"/>
        <end position="47"/>
    </location>
</feature>
<dbReference type="AlphaFoldDB" id="A0A285PRW8"/>
<feature type="transmembrane region" description="Helical" evidence="1">
    <location>
        <begin position="6"/>
        <end position="23"/>
    </location>
</feature>
<keyword evidence="1" id="KW-1133">Transmembrane helix</keyword>
<evidence type="ECO:0000313" key="3">
    <source>
        <dbReference type="Proteomes" id="UP000217549"/>
    </source>
</evidence>
<keyword evidence="1" id="KW-0472">Membrane</keyword>
<dbReference type="Pfam" id="PF06686">
    <property type="entry name" value="SpoIIIAC"/>
    <property type="match status" value="2"/>
</dbReference>
<dbReference type="Proteomes" id="UP000217549">
    <property type="component" value="Chromosome I"/>
</dbReference>
<evidence type="ECO:0000256" key="1">
    <source>
        <dbReference type="SAM" id="Phobius"/>
    </source>
</evidence>
<dbReference type="KEGG" id="ehl:EHLA_1233"/>
<dbReference type="RefSeq" id="WP_096239784.1">
    <property type="nucleotide sequence ID" value="NZ_CP143936.1"/>
</dbReference>
<keyword evidence="3" id="KW-1185">Reference proteome</keyword>
<dbReference type="STRING" id="39488.ERS852450_01773"/>
<gene>
    <name evidence="2" type="ORF">EHLA_1233</name>
</gene>
<reference evidence="3" key="1">
    <citation type="submission" date="2017-09" db="EMBL/GenBank/DDBJ databases">
        <authorList>
            <person name="Shetty A S."/>
        </authorList>
    </citation>
    <scope>NUCLEOTIDE SEQUENCE [LARGE SCALE GENOMIC DNA]</scope>
</reference>
<organism evidence="2 3">
    <name type="scientific">Anaerobutyricum hallii</name>
    <dbReference type="NCBI Taxonomy" id="39488"/>
    <lineage>
        <taxon>Bacteria</taxon>
        <taxon>Bacillati</taxon>
        <taxon>Bacillota</taxon>
        <taxon>Clostridia</taxon>
        <taxon>Lachnospirales</taxon>
        <taxon>Lachnospiraceae</taxon>
        <taxon>Anaerobutyricum</taxon>
    </lineage>
</organism>
<sequence>MLVFKIVLIGIAGAILVMITKQFKPEYSIPVLLGICLFLIGYLTTGLEEVLKFVQSLQKEIPINNMYIKILFKLLAIAYICQIASNICEDLGYRSISFQIETIGKVSILLLSIPIIQSLLETVEYLLVSS</sequence>
<dbReference type="InterPro" id="IPR025664">
    <property type="entry name" value="Spore_III_AC/AD"/>
</dbReference>
<protein>
    <submittedName>
        <fullName evidence="2">Stage III sporulation protein AC/AD protein family</fullName>
    </submittedName>
</protein>
<proteinExistence type="predicted"/>
<name>A0A285PRW8_9FIRM</name>
<dbReference type="EMBL" id="LT907978">
    <property type="protein sequence ID" value="SOB71952.1"/>
    <property type="molecule type" value="Genomic_DNA"/>
</dbReference>